<dbReference type="AlphaFoldDB" id="A0A6P4G2E9"/>
<dbReference type="OrthoDB" id="7861690at2759"/>
<name>A0A6P4G2E9_DRORH</name>
<keyword evidence="3" id="KW-1185">Reference proteome</keyword>
<evidence type="ECO:0000313" key="4">
    <source>
        <dbReference type="RefSeq" id="XP_016991696.1"/>
    </source>
</evidence>
<proteinExistence type="predicted"/>
<evidence type="ECO:0000313" key="2">
    <source>
        <dbReference type="EnsemblMetazoa" id="XP_016991696.1"/>
    </source>
</evidence>
<dbReference type="Proteomes" id="UP001652680">
    <property type="component" value="Unassembled WGS sequence"/>
</dbReference>
<organism evidence="4">
    <name type="scientific">Drosophila rhopaloa</name>
    <name type="common">Fruit fly</name>
    <dbReference type="NCBI Taxonomy" id="1041015"/>
    <lineage>
        <taxon>Eukaryota</taxon>
        <taxon>Metazoa</taxon>
        <taxon>Ecdysozoa</taxon>
        <taxon>Arthropoda</taxon>
        <taxon>Hexapoda</taxon>
        <taxon>Insecta</taxon>
        <taxon>Pterygota</taxon>
        <taxon>Neoptera</taxon>
        <taxon>Endopterygota</taxon>
        <taxon>Diptera</taxon>
        <taxon>Brachycera</taxon>
        <taxon>Muscomorpha</taxon>
        <taxon>Ephydroidea</taxon>
        <taxon>Drosophilidae</taxon>
        <taxon>Drosophila</taxon>
        <taxon>Sophophora</taxon>
    </lineage>
</organism>
<feature type="region of interest" description="Disordered" evidence="1">
    <location>
        <begin position="24"/>
        <end position="67"/>
    </location>
</feature>
<accession>A0A6P4G2E9</accession>
<reference evidence="2" key="3">
    <citation type="submission" date="2025-05" db="UniProtKB">
        <authorList>
            <consortium name="EnsemblMetazoa"/>
        </authorList>
    </citation>
    <scope>IDENTIFICATION</scope>
</reference>
<dbReference type="GeneID" id="108053521"/>
<dbReference type="RefSeq" id="XP_016991696.1">
    <property type="nucleotide sequence ID" value="XM_017136207.1"/>
</dbReference>
<dbReference type="EnsemblMetazoa" id="XM_017136207.2">
    <property type="protein sequence ID" value="XP_016991696.1"/>
    <property type="gene ID" value="LOC108053521"/>
</dbReference>
<reference evidence="4" key="2">
    <citation type="submission" date="2025-04" db="UniProtKB">
        <authorList>
            <consortium name="RefSeq"/>
        </authorList>
    </citation>
    <scope>IDENTIFICATION</scope>
</reference>
<protein>
    <submittedName>
        <fullName evidence="4">Uncharacterized protein LOC108053521</fullName>
    </submittedName>
</protein>
<evidence type="ECO:0000313" key="3">
    <source>
        <dbReference type="Proteomes" id="UP001652680"/>
    </source>
</evidence>
<reference evidence="3" key="1">
    <citation type="journal article" date="2021" name="Elife">
        <title>Highly contiguous assemblies of 101 drosophilid genomes.</title>
        <authorList>
            <person name="Kim B.Y."/>
            <person name="Wang J.R."/>
            <person name="Miller D.E."/>
            <person name="Barmina O."/>
            <person name="Delaney E."/>
            <person name="Thompson A."/>
            <person name="Comeault A.A."/>
            <person name="Peede D."/>
            <person name="D'Agostino E.R."/>
            <person name="Pelaez J."/>
            <person name="Aguilar J.M."/>
            <person name="Haji D."/>
            <person name="Matsunaga T."/>
            <person name="Armstrong E.E."/>
            <person name="Zych M."/>
            <person name="Ogawa Y."/>
            <person name="Stamenkovic-Radak M."/>
            <person name="Jelic M."/>
            <person name="Veselinovic M.S."/>
            <person name="Tanaskovic M."/>
            <person name="Eric P."/>
            <person name="Gao J.J."/>
            <person name="Katoh T.K."/>
            <person name="Toda M.J."/>
            <person name="Watabe H."/>
            <person name="Watada M."/>
            <person name="Davis J.S."/>
            <person name="Moyle L.C."/>
            <person name="Manoli G."/>
            <person name="Bertolini E."/>
            <person name="Kostal V."/>
            <person name="Hawley R.S."/>
            <person name="Takahashi A."/>
            <person name="Jones C.D."/>
            <person name="Price D.K."/>
            <person name="Whiteman N."/>
            <person name="Kopp A."/>
            <person name="Matute D.R."/>
            <person name="Petrov D.A."/>
        </authorList>
    </citation>
    <scope>NUCLEOTIDE SEQUENCE [LARGE SCALE GENOMIC DNA]</scope>
</reference>
<evidence type="ECO:0000256" key="1">
    <source>
        <dbReference type="SAM" id="MobiDB-lite"/>
    </source>
</evidence>
<sequence>MSATTGGGLGISIWSRRSRSCVPETTLIGDGPHVLRPRPPPPHQRMLTAPDQRPRTPPPRLTSQRKMSLQRSLAFYSRLRRTFGSPASGFGYPFETDFTLGRQLRRDSYLPMMGNWPGLAIETDEWAENHGDPEERRLFSERRHWGRAQLHFQQYLGLGNSQHHSPRSFFLKLDLSAVDLKLIYGMLYGLWLKEALRLAFNEVFSLH</sequence>
<gene>
    <name evidence="4" type="primary">LOC108053521</name>
    <name evidence="2" type="synonym">108053521</name>
</gene>